<dbReference type="AlphaFoldDB" id="A0A4Z2I5C8"/>
<gene>
    <name evidence="1" type="ORF">EYF80_017349</name>
</gene>
<keyword evidence="2" id="KW-1185">Reference proteome</keyword>
<proteinExistence type="predicted"/>
<sequence length="114" mass="12679">MLEHLLPLSPSLTTPFLQRAVYAMNNATQLAIASKVEASISGEHQQTSHIPPTNVILRNEKRSTETPQVCCSPCGFSIIASSHPLCIRDCSSSQRVDTVSPCFRKSYEQKYRRS</sequence>
<evidence type="ECO:0000313" key="1">
    <source>
        <dbReference type="EMBL" id="TNN72423.1"/>
    </source>
</evidence>
<name>A0A4Z2I5C8_9TELE</name>
<evidence type="ECO:0000313" key="2">
    <source>
        <dbReference type="Proteomes" id="UP000314294"/>
    </source>
</evidence>
<accession>A0A4Z2I5C8</accession>
<dbReference type="EMBL" id="SRLO01000137">
    <property type="protein sequence ID" value="TNN72423.1"/>
    <property type="molecule type" value="Genomic_DNA"/>
</dbReference>
<dbReference type="Proteomes" id="UP000314294">
    <property type="component" value="Unassembled WGS sequence"/>
</dbReference>
<protein>
    <submittedName>
        <fullName evidence="1">Uncharacterized protein</fullName>
    </submittedName>
</protein>
<organism evidence="1 2">
    <name type="scientific">Liparis tanakae</name>
    <name type="common">Tanaka's snailfish</name>
    <dbReference type="NCBI Taxonomy" id="230148"/>
    <lineage>
        <taxon>Eukaryota</taxon>
        <taxon>Metazoa</taxon>
        <taxon>Chordata</taxon>
        <taxon>Craniata</taxon>
        <taxon>Vertebrata</taxon>
        <taxon>Euteleostomi</taxon>
        <taxon>Actinopterygii</taxon>
        <taxon>Neopterygii</taxon>
        <taxon>Teleostei</taxon>
        <taxon>Neoteleostei</taxon>
        <taxon>Acanthomorphata</taxon>
        <taxon>Eupercaria</taxon>
        <taxon>Perciformes</taxon>
        <taxon>Cottioidei</taxon>
        <taxon>Cottales</taxon>
        <taxon>Liparidae</taxon>
        <taxon>Liparis</taxon>
    </lineage>
</organism>
<comment type="caution">
    <text evidence="1">The sequence shown here is derived from an EMBL/GenBank/DDBJ whole genome shotgun (WGS) entry which is preliminary data.</text>
</comment>
<reference evidence="1 2" key="1">
    <citation type="submission" date="2019-03" db="EMBL/GenBank/DDBJ databases">
        <title>First draft genome of Liparis tanakae, snailfish: a comprehensive survey of snailfish specific genes.</title>
        <authorList>
            <person name="Kim W."/>
            <person name="Song I."/>
            <person name="Jeong J.-H."/>
            <person name="Kim D."/>
            <person name="Kim S."/>
            <person name="Ryu S."/>
            <person name="Song J.Y."/>
            <person name="Lee S.K."/>
        </authorList>
    </citation>
    <scope>NUCLEOTIDE SEQUENCE [LARGE SCALE GENOMIC DNA]</scope>
    <source>
        <tissue evidence="1">Muscle</tissue>
    </source>
</reference>